<name>A0ABU1RSU2_9GAMM</name>
<reference evidence="11 12" key="1">
    <citation type="submission" date="2023-07" db="EMBL/GenBank/DDBJ databases">
        <title>Sorghum-associated microbial communities from plants grown in Nebraska, USA.</title>
        <authorList>
            <person name="Schachtman D."/>
        </authorList>
    </citation>
    <scope>NUCLEOTIDE SEQUENCE [LARGE SCALE GENOMIC DNA]</scope>
    <source>
        <strain evidence="11 12">BE107</strain>
    </source>
</reference>
<dbReference type="SUPFAM" id="SSF56784">
    <property type="entry name" value="HAD-like"/>
    <property type="match status" value="1"/>
</dbReference>
<organism evidence="11 12">
    <name type="scientific">Pseudoxanthomonas sacheonensis</name>
    <dbReference type="NCBI Taxonomy" id="443615"/>
    <lineage>
        <taxon>Bacteria</taxon>
        <taxon>Pseudomonadati</taxon>
        <taxon>Pseudomonadota</taxon>
        <taxon>Gammaproteobacteria</taxon>
        <taxon>Lysobacterales</taxon>
        <taxon>Lysobacteraceae</taxon>
        <taxon>Pseudoxanthomonas</taxon>
    </lineage>
</organism>
<keyword evidence="7 10" id="KW-0378">Hydrolase</keyword>
<evidence type="ECO:0000256" key="3">
    <source>
        <dbReference type="ARBA" id="ARBA00004818"/>
    </source>
</evidence>
<evidence type="ECO:0000256" key="2">
    <source>
        <dbReference type="ARBA" id="ARBA00001946"/>
    </source>
</evidence>
<evidence type="ECO:0000256" key="1">
    <source>
        <dbReference type="ARBA" id="ARBA00000830"/>
    </source>
</evidence>
<dbReference type="InterPro" id="IPR050155">
    <property type="entry name" value="HAD-like_hydrolase_sf"/>
</dbReference>
<dbReference type="RefSeq" id="WP_310092089.1">
    <property type="nucleotide sequence ID" value="NZ_JAVDTT010000002.1"/>
</dbReference>
<keyword evidence="9 10" id="KW-0119">Carbohydrate metabolism</keyword>
<sequence length="216" mass="23488">MSFPYSLVVFDLDGTLVDSASDIAEAVNRTLADWSLPRVEESVIRGWIGDGARALVTSAFEHAGKRIDLEEVMPGFMVHYAECLLLYPTVYPGVVETLQALRDRGVAVAVCTNKPERFVRPLLDALDLGGYFEVIVGGDTLPERKPSALPLLHVVEHFGLQPAQCLMVGDSATDVETAVAAKMPMALVTYGYLRGFDPHAVKGIQVVDDMRELLAA</sequence>
<dbReference type="SFLD" id="SFLDS00003">
    <property type="entry name" value="Haloacid_Dehalogenase"/>
    <property type="match status" value="1"/>
</dbReference>
<dbReference type="Gene3D" id="1.10.150.240">
    <property type="entry name" value="Putative phosphatase, domain 2"/>
    <property type="match status" value="1"/>
</dbReference>
<gene>
    <name evidence="11" type="ORF">J2W94_001665</name>
</gene>
<dbReference type="HAMAP" id="MF_00495">
    <property type="entry name" value="GPH_hydrolase_bact"/>
    <property type="match status" value="1"/>
</dbReference>
<dbReference type="InterPro" id="IPR023198">
    <property type="entry name" value="PGP-like_dom2"/>
</dbReference>
<keyword evidence="6 10" id="KW-0479">Metal-binding</keyword>
<comment type="pathway">
    <text evidence="3 10">Organic acid metabolism; glycolate biosynthesis; glycolate from 2-phosphoglycolate: step 1/1.</text>
</comment>
<comment type="cofactor">
    <cofactor evidence="2 10">
        <name>Mg(2+)</name>
        <dbReference type="ChEBI" id="CHEBI:18420"/>
    </cofactor>
</comment>
<feature type="binding site" evidence="10">
    <location>
        <position position="170"/>
    </location>
    <ligand>
        <name>Mg(2+)</name>
        <dbReference type="ChEBI" id="CHEBI:18420"/>
    </ligand>
</feature>
<dbReference type="Proteomes" id="UP001254759">
    <property type="component" value="Unassembled WGS sequence"/>
</dbReference>
<dbReference type="CDD" id="cd16417">
    <property type="entry name" value="HAD_PGPase"/>
    <property type="match status" value="1"/>
</dbReference>
<dbReference type="NCBIfam" id="TIGR01449">
    <property type="entry name" value="PGP_bact"/>
    <property type="match status" value="1"/>
</dbReference>
<evidence type="ECO:0000256" key="9">
    <source>
        <dbReference type="ARBA" id="ARBA00023277"/>
    </source>
</evidence>
<dbReference type="SFLD" id="SFLDG01129">
    <property type="entry name" value="C1.5:_HAD__Beta-PGM__Phosphata"/>
    <property type="match status" value="1"/>
</dbReference>
<comment type="function">
    <text evidence="10">Specifically catalyzes the dephosphorylation of 2-phosphoglycolate. Is involved in the dissimilation of the intracellular 2-phosphoglycolate formed during the DNA repair of 3'-phosphoglycolate ends, a major class of DNA lesions induced by oxidative stress.</text>
</comment>
<accession>A0ABU1RSU2</accession>
<protein>
    <recommendedName>
        <fullName evidence="5 10">Phosphoglycolate phosphatase</fullName>
        <shortName evidence="10">PGP</shortName>
        <shortName evidence="10">PGPase</shortName>
        <ecNumber evidence="5 10">3.1.3.18</ecNumber>
    </recommendedName>
</protein>
<dbReference type="InterPro" id="IPR037512">
    <property type="entry name" value="PGPase_prok"/>
</dbReference>
<dbReference type="PANTHER" id="PTHR43434">
    <property type="entry name" value="PHOSPHOGLYCOLATE PHOSPHATASE"/>
    <property type="match status" value="1"/>
</dbReference>
<dbReference type="SFLD" id="SFLDG01135">
    <property type="entry name" value="C1.5.6:_HAD__Beta-PGM__Phospha"/>
    <property type="match status" value="1"/>
</dbReference>
<evidence type="ECO:0000256" key="10">
    <source>
        <dbReference type="HAMAP-Rule" id="MF_00495"/>
    </source>
</evidence>
<dbReference type="PANTHER" id="PTHR43434:SF1">
    <property type="entry name" value="PHOSPHOGLYCOLATE PHOSPHATASE"/>
    <property type="match status" value="1"/>
</dbReference>
<evidence type="ECO:0000313" key="11">
    <source>
        <dbReference type="EMBL" id="MDR6841380.1"/>
    </source>
</evidence>
<keyword evidence="12" id="KW-1185">Reference proteome</keyword>
<dbReference type="EC" id="3.1.3.18" evidence="5 10"/>
<feature type="binding site" evidence="10">
    <location>
        <position position="13"/>
    </location>
    <ligand>
        <name>Mg(2+)</name>
        <dbReference type="ChEBI" id="CHEBI:18420"/>
    </ligand>
</feature>
<dbReference type="InterPro" id="IPR041492">
    <property type="entry name" value="HAD_2"/>
</dbReference>
<evidence type="ECO:0000256" key="5">
    <source>
        <dbReference type="ARBA" id="ARBA00013078"/>
    </source>
</evidence>
<evidence type="ECO:0000256" key="4">
    <source>
        <dbReference type="ARBA" id="ARBA00006171"/>
    </source>
</evidence>
<evidence type="ECO:0000313" key="12">
    <source>
        <dbReference type="Proteomes" id="UP001254759"/>
    </source>
</evidence>
<comment type="caution">
    <text evidence="11">The sequence shown here is derived from an EMBL/GenBank/DDBJ whole genome shotgun (WGS) entry which is preliminary data.</text>
</comment>
<dbReference type="EMBL" id="JAVDTT010000002">
    <property type="protein sequence ID" value="MDR6841380.1"/>
    <property type="molecule type" value="Genomic_DNA"/>
</dbReference>
<comment type="similarity">
    <text evidence="4 10">Belongs to the HAD-like hydrolase superfamily. CbbY/CbbZ/Gph/YieH family.</text>
</comment>
<evidence type="ECO:0000256" key="7">
    <source>
        <dbReference type="ARBA" id="ARBA00022801"/>
    </source>
</evidence>
<keyword evidence="8 10" id="KW-0460">Magnesium</keyword>
<dbReference type="NCBIfam" id="TIGR01509">
    <property type="entry name" value="HAD-SF-IA-v3"/>
    <property type="match status" value="1"/>
</dbReference>
<comment type="catalytic activity">
    <reaction evidence="1 10">
        <text>2-phosphoglycolate + H2O = glycolate + phosphate</text>
        <dbReference type="Rhea" id="RHEA:14369"/>
        <dbReference type="ChEBI" id="CHEBI:15377"/>
        <dbReference type="ChEBI" id="CHEBI:29805"/>
        <dbReference type="ChEBI" id="CHEBI:43474"/>
        <dbReference type="ChEBI" id="CHEBI:58033"/>
        <dbReference type="EC" id="3.1.3.18"/>
    </reaction>
</comment>
<proteinExistence type="inferred from homology"/>
<dbReference type="GO" id="GO:0008967">
    <property type="term" value="F:phosphoglycolate phosphatase activity"/>
    <property type="evidence" value="ECO:0007669"/>
    <property type="project" value="UniProtKB-EC"/>
</dbReference>
<evidence type="ECO:0000256" key="6">
    <source>
        <dbReference type="ARBA" id="ARBA00022723"/>
    </source>
</evidence>
<dbReference type="Pfam" id="PF13419">
    <property type="entry name" value="HAD_2"/>
    <property type="match status" value="1"/>
</dbReference>
<dbReference type="Gene3D" id="3.40.50.1000">
    <property type="entry name" value="HAD superfamily/HAD-like"/>
    <property type="match status" value="1"/>
</dbReference>
<feature type="binding site" evidence="10">
    <location>
        <position position="11"/>
    </location>
    <ligand>
        <name>Mg(2+)</name>
        <dbReference type="ChEBI" id="CHEBI:18420"/>
    </ligand>
</feature>
<dbReference type="InterPro" id="IPR023214">
    <property type="entry name" value="HAD_sf"/>
</dbReference>
<evidence type="ECO:0000256" key="8">
    <source>
        <dbReference type="ARBA" id="ARBA00022842"/>
    </source>
</evidence>
<dbReference type="NCBIfam" id="TIGR01549">
    <property type="entry name" value="HAD-SF-IA-v1"/>
    <property type="match status" value="1"/>
</dbReference>
<dbReference type="InterPro" id="IPR006439">
    <property type="entry name" value="HAD-SF_hydro_IA"/>
</dbReference>
<dbReference type="InterPro" id="IPR036412">
    <property type="entry name" value="HAD-like_sf"/>
</dbReference>
<feature type="active site" description="Nucleophile" evidence="10">
    <location>
        <position position="11"/>
    </location>
</feature>